<feature type="compositionally biased region" description="Basic and acidic residues" evidence="5">
    <location>
        <begin position="721"/>
        <end position="731"/>
    </location>
</feature>
<dbReference type="SUPFAM" id="SSF49695">
    <property type="entry name" value="gamma-Crystallin-like"/>
    <property type="match status" value="3"/>
</dbReference>
<dbReference type="InterPro" id="IPR000772">
    <property type="entry name" value="Ricin_B_lectin"/>
</dbReference>
<dbReference type="SMART" id="SM00247">
    <property type="entry name" value="XTALbg"/>
    <property type="match status" value="6"/>
</dbReference>
<feature type="compositionally biased region" description="Polar residues" evidence="5">
    <location>
        <begin position="199"/>
        <end position="210"/>
    </location>
</feature>
<feature type="region of interest" description="Disordered" evidence="5">
    <location>
        <begin position="446"/>
        <end position="506"/>
    </location>
</feature>
<dbReference type="InterPro" id="IPR001064">
    <property type="entry name" value="Beta/gamma_crystallin"/>
</dbReference>
<gene>
    <name evidence="7" type="ORF">GDO54_010790</name>
</gene>
<feature type="domain" description="Beta/gamma crystallin 'Greek key'" evidence="6">
    <location>
        <begin position="1501"/>
        <end position="1544"/>
    </location>
</feature>
<evidence type="ECO:0000256" key="3">
    <source>
        <dbReference type="ARBA" id="ARBA00022613"/>
    </source>
</evidence>
<dbReference type="GO" id="GO:0005212">
    <property type="term" value="F:structural constituent of eye lens"/>
    <property type="evidence" value="ECO:0007669"/>
    <property type="project" value="UniProtKB-KW"/>
</dbReference>
<dbReference type="Gene3D" id="2.80.10.50">
    <property type="match status" value="1"/>
</dbReference>
<evidence type="ECO:0000256" key="4">
    <source>
        <dbReference type="ARBA" id="ARBA00022737"/>
    </source>
</evidence>
<dbReference type="PRINTS" id="PR01367">
    <property type="entry name" value="BGCRYSTALLIN"/>
</dbReference>
<feature type="compositionally biased region" description="Basic and acidic residues" evidence="5">
    <location>
        <begin position="211"/>
        <end position="223"/>
    </location>
</feature>
<dbReference type="PANTHER" id="PTHR11818:SF2">
    <property type="entry name" value="BETA_GAMMA CRYSTALLIN DOMAIN-CONTAINING PROTEIN 1"/>
    <property type="match status" value="1"/>
</dbReference>
<keyword evidence="8" id="KW-1185">Reference proteome</keyword>
<dbReference type="Gene3D" id="2.60.20.10">
    <property type="entry name" value="Crystallins"/>
    <property type="match status" value="6"/>
</dbReference>
<comment type="caution">
    <text evidence="7">The sequence shown here is derived from an EMBL/GenBank/DDBJ whole genome shotgun (WGS) entry which is preliminary data.</text>
</comment>
<feature type="compositionally biased region" description="Basic and acidic residues" evidence="5">
    <location>
        <begin position="88"/>
        <end position="98"/>
    </location>
</feature>
<feature type="region of interest" description="Disordered" evidence="5">
    <location>
        <begin position="1"/>
        <end position="128"/>
    </location>
</feature>
<feature type="domain" description="Beta/gamma crystallin 'Greek key'" evidence="6">
    <location>
        <begin position="1319"/>
        <end position="1361"/>
    </location>
</feature>
<feature type="domain" description="Beta/gamma crystallin 'Greek key'" evidence="6">
    <location>
        <begin position="1216"/>
        <end position="1258"/>
    </location>
</feature>
<evidence type="ECO:0000313" key="8">
    <source>
        <dbReference type="Proteomes" id="UP001181693"/>
    </source>
</evidence>
<dbReference type="SUPFAM" id="SSF50370">
    <property type="entry name" value="Ricin B-like lectins"/>
    <property type="match status" value="1"/>
</dbReference>
<keyword evidence="3" id="KW-0273">Eye lens protein</keyword>
<feature type="compositionally biased region" description="Low complexity" evidence="5">
    <location>
        <begin position="461"/>
        <end position="471"/>
    </location>
</feature>
<evidence type="ECO:0000256" key="1">
    <source>
        <dbReference type="ARBA" id="ARBA00003689"/>
    </source>
</evidence>
<evidence type="ECO:0000259" key="6">
    <source>
        <dbReference type="PROSITE" id="PS50915"/>
    </source>
</evidence>
<feature type="region of interest" description="Disordered" evidence="5">
    <location>
        <begin position="163"/>
        <end position="251"/>
    </location>
</feature>
<dbReference type="PROSITE" id="PS50231">
    <property type="entry name" value="RICIN_B_LECTIN"/>
    <property type="match status" value="1"/>
</dbReference>
<feature type="compositionally biased region" description="Polar residues" evidence="5">
    <location>
        <begin position="230"/>
        <end position="241"/>
    </location>
</feature>
<feature type="compositionally biased region" description="Polar residues" evidence="5">
    <location>
        <begin position="472"/>
        <end position="481"/>
    </location>
</feature>
<feature type="domain" description="Beta/gamma crystallin 'Greek key'" evidence="6">
    <location>
        <begin position="1410"/>
        <end position="1452"/>
    </location>
</feature>
<evidence type="ECO:0000256" key="5">
    <source>
        <dbReference type="SAM" id="MobiDB-lite"/>
    </source>
</evidence>
<dbReference type="SMART" id="SM00458">
    <property type="entry name" value="RICIN"/>
    <property type="match status" value="1"/>
</dbReference>
<dbReference type="Pfam" id="PF00030">
    <property type="entry name" value="Crystall"/>
    <property type="match status" value="6"/>
</dbReference>
<reference evidence="7" key="1">
    <citation type="thesis" date="2020" institute="ProQuest LLC" country="789 East Eisenhower Parkway, Ann Arbor, MI, USA">
        <title>Comparative Genomics and Chromosome Evolution.</title>
        <authorList>
            <person name="Mudd A.B."/>
        </authorList>
    </citation>
    <scope>NUCLEOTIDE SEQUENCE</scope>
    <source>
        <strain evidence="7">1538</strain>
        <tissue evidence="7">Blood</tissue>
    </source>
</reference>
<name>A0AAV3AB16_PYXAD</name>
<feature type="domain" description="Beta/gamma crystallin 'Greek key'" evidence="6">
    <location>
        <begin position="1591"/>
        <end position="1632"/>
    </location>
</feature>
<accession>A0AAV3AB16</accession>
<sequence>MEKISPTSRKPNKKRRSIKSQSSQTEEKKPENIVFHDDVFDESSFKGIQEKSAMSDSNIKPAPLPPETNGAVSANQEIKAGANPKLSPKGESDKDKQQHPASSPLRKKNPTAWAPSSPTVRKAQSRDPVFRNQAVAAAAKVPEFNQLAHVSTTKDAYVEKACVPGSLTGSGGEDLSNSVQDISPTAAGVLPQDKKTKQESIQGVQAQEAQSKTESDSSKKSHNSDAVALNDSNKSTITSKLNIPPKPKNVELPIKPKAVDIVDEPAIEVQIPKGNIASKVSLFESKKTSHRQIDFYATKSISQPKKFVERAKLNFGKQVKGNVVKDSSSPVKLANEPNIFSNKKTENGHGIVKSANLRVNYKQSEDTTRTQEKLMPMEDSRNGVETATGTIKLPQQNILPSAENEQHADQPTELVHGIVPLNQSITQSNDLECPGNAEESLLRSSHISDDSLGGNTAVLKSSSDSGFDSASEMGNKNNSIKEPSDACTPEEPQIDLNKDSSKLPSAQVNSAVPVTLPLNTEKLEVNISKEVIGTERLPEEPTPAKVKTKAAKAKKSKETTSTHPEDITYNNGNADPSNAKSSTNIEKRKSDETCAVLSDFSQSEITNRDTSKQLKSEKVQYKEETINDQFLVQYDVNNTISLVPDKECLPIAVVSDSVIQDNQMEPVTKETQNSIVCSDTDSNGFETVNSLEVSSNIEVSASADKIQDEQAVPSSSVLPKNHIDSSSEIRDQNSISVAPQDYENCSVEPQDQNTIEVQNVADGIVCCSEVTKEEESVHASNGHEVTTPIIEPKDDHLQNKMYLPANIKNENISEIDVAVVVDQIIENVENMNTINNADQKREKSFSTALNNDVAGVNGFTTSPESSFNTSTGVEDSVLDSSSDMEIFAETIRNLDSPVTLPQKRKKPRAPKSPGAYCGLPPIHEDYLEKILDNEAFSFGLGKKNRTRDLAPMALFKMQSKETAEKLKPKRASAEQSILLKSLRLHREPLSTPQEACDKENADVTDVAVKRSRIESIYSGLKSPFAAREENVFSPTVTTVSTISTSFDTPRKEFTPLGKTCDIKTTDCATTAHTALREDLPLVILTEAECGGAVFEVFADVPDCSSWELSPTIFIKTIRGCWILYEHPNFEGRTIPLEEGDVEVTNPWGEPQEEDSPGTPVVIGSLRHVVKDYRVCQIDLFTDPGGLGIMTSHFDDTEELQVYGRLQRTCSIKVHCGVWLIYEEPGFQGIPFILEPGEYPDLSFWNTPEAYIGSLRPMKMGSRKVELPYEPKVIIFEKPMFEGRQVELDKETMNFKNLELPEDDSGLPFTTVGSMRVISGLWVGYEKPGFEGHQYLLEEGDYEECSHWGGYNGILQSLRPVLSEFLTPHMIMYSEKNLDEKAANINVLGIISNMEETGFGSKIQSINVLSGVWVAYECPDFTGEQYILEKGMYSNFSDWGAKTCKISSVQPILVETLDSSWSRFKVEVFSEPNFQGQNQIYEEDVNDIEESFKIKSCKISSGRWALYDQTDFKGNLWVLEEGTFPNLCAMGCPHDATVSSLKMISYEFSEPNVVLCGKENFRGRRIKVSKDLTDLQAMGYSPDLMSVEVLGGIWVFYEFANYRGRQQLISPSKIAQWKQFSDCNRIGSLRPLRQKRLYFKLRNKGSEMVMSTNGNLDDVKLLRIQVTEDNGAEDQIWVYEKGVIRCRIAEDCSLAGAGSLITAGSKLGFSLDEPGSSPVLWSISPEGRIHLRSKPNLVLDVKGGNQYDQQHIVLNPVTEDQVTQLWEICVL</sequence>
<feature type="region of interest" description="Disordered" evidence="5">
    <location>
        <begin position="704"/>
        <end position="732"/>
    </location>
</feature>
<dbReference type="PROSITE" id="PS50915">
    <property type="entry name" value="CRYSTALLIN_BETA_GAMMA"/>
    <property type="match status" value="8"/>
</dbReference>
<evidence type="ECO:0000256" key="2">
    <source>
        <dbReference type="ARBA" id="ARBA00009646"/>
    </source>
</evidence>
<feature type="domain" description="Beta/gamma crystallin 'Greek key'" evidence="6">
    <location>
        <begin position="1270"/>
        <end position="1318"/>
    </location>
</feature>
<evidence type="ECO:0000313" key="7">
    <source>
        <dbReference type="EMBL" id="DBA26546.1"/>
    </source>
</evidence>
<keyword evidence="4" id="KW-0677">Repeat</keyword>
<dbReference type="PANTHER" id="PTHR11818">
    <property type="entry name" value="BETA/GAMMA CRYSTALLIN"/>
    <property type="match status" value="1"/>
</dbReference>
<organism evidence="7 8">
    <name type="scientific">Pyxicephalus adspersus</name>
    <name type="common">African bullfrog</name>
    <dbReference type="NCBI Taxonomy" id="30357"/>
    <lineage>
        <taxon>Eukaryota</taxon>
        <taxon>Metazoa</taxon>
        <taxon>Chordata</taxon>
        <taxon>Craniata</taxon>
        <taxon>Vertebrata</taxon>
        <taxon>Euteleostomi</taxon>
        <taxon>Amphibia</taxon>
        <taxon>Batrachia</taxon>
        <taxon>Anura</taxon>
        <taxon>Neobatrachia</taxon>
        <taxon>Ranoidea</taxon>
        <taxon>Pyxicephalidae</taxon>
        <taxon>Pyxicephalinae</taxon>
        <taxon>Pyxicephalus</taxon>
    </lineage>
</organism>
<comment type="similarity">
    <text evidence="2">Belongs to the beta/gamma-crystallin family.</text>
</comment>
<dbReference type="InterPro" id="IPR035992">
    <property type="entry name" value="Ricin_B-like_lectins"/>
</dbReference>
<proteinExistence type="inferred from homology"/>
<feature type="compositionally biased region" description="Polar residues" evidence="5">
    <location>
        <begin position="568"/>
        <end position="584"/>
    </location>
</feature>
<feature type="compositionally biased region" description="Basic and acidic residues" evidence="5">
    <location>
        <begin position="25"/>
        <end position="38"/>
    </location>
</feature>
<dbReference type="EMBL" id="DYDO01000004">
    <property type="protein sequence ID" value="DBA26546.1"/>
    <property type="molecule type" value="Genomic_DNA"/>
</dbReference>
<feature type="compositionally biased region" description="Basic residues" evidence="5">
    <location>
        <begin position="546"/>
        <end position="555"/>
    </location>
</feature>
<feature type="region of interest" description="Disordered" evidence="5">
    <location>
        <begin position="534"/>
        <end position="588"/>
    </location>
</feature>
<feature type="domain" description="Beta/gamma crystallin 'Greek key'" evidence="6">
    <location>
        <begin position="1119"/>
        <end position="1169"/>
    </location>
</feature>
<dbReference type="InterPro" id="IPR011024">
    <property type="entry name" value="G_crystallin-like"/>
</dbReference>
<feature type="domain" description="Beta/gamma crystallin 'Greek key'" evidence="6">
    <location>
        <begin position="1463"/>
        <end position="1500"/>
    </location>
</feature>
<protein>
    <recommendedName>
        <fullName evidence="6">Beta/gamma crystallin 'Greek key' domain-containing protein</fullName>
    </recommendedName>
</protein>
<dbReference type="Proteomes" id="UP001181693">
    <property type="component" value="Unassembled WGS sequence"/>
</dbReference>
<comment type="function">
    <text evidence="1">Crystallins are the dominant structural components of the vertebrate eye lens.</text>
</comment>
<feature type="compositionally biased region" description="Basic and acidic residues" evidence="5">
    <location>
        <begin position="556"/>
        <end position="566"/>
    </location>
</feature>
<dbReference type="InterPro" id="IPR050252">
    <property type="entry name" value="Beta/Gamma-Crystallin"/>
</dbReference>